<gene>
    <name evidence="2" type="ORF">HNR55_001718</name>
</gene>
<accession>A0A841QF80</accession>
<feature type="transmembrane region" description="Helical" evidence="1">
    <location>
        <begin position="124"/>
        <end position="142"/>
    </location>
</feature>
<dbReference type="RefSeq" id="WP_166113579.1">
    <property type="nucleotide sequence ID" value="NZ_BAABDB010000007.1"/>
</dbReference>
<keyword evidence="1" id="KW-1133">Transmembrane helix</keyword>
<keyword evidence="1" id="KW-0812">Transmembrane</keyword>
<evidence type="ECO:0000313" key="3">
    <source>
        <dbReference type="Proteomes" id="UP000578000"/>
    </source>
</evidence>
<evidence type="ECO:0000313" key="2">
    <source>
        <dbReference type="EMBL" id="MBB6457130.1"/>
    </source>
</evidence>
<comment type="caution">
    <text evidence="2">The sequence shown here is derived from an EMBL/GenBank/DDBJ whole genome shotgun (WGS) entry which is preliminary data.</text>
</comment>
<evidence type="ECO:0000256" key="1">
    <source>
        <dbReference type="SAM" id="Phobius"/>
    </source>
</evidence>
<reference evidence="2 3" key="1">
    <citation type="submission" date="2020-08" db="EMBL/GenBank/DDBJ databases">
        <title>Genomic Encyclopedia of Type Strains, Phase IV (KMG-IV): sequencing the most valuable type-strain genomes for metagenomic binning, comparative biology and taxonomic classification.</title>
        <authorList>
            <person name="Goeker M."/>
        </authorList>
    </citation>
    <scope>NUCLEOTIDE SEQUENCE [LARGE SCALE GENOMIC DNA]</scope>
    <source>
        <strain evidence="2 3">DSM 4491</strain>
    </source>
</reference>
<keyword evidence="1" id="KW-0472">Membrane</keyword>
<organism evidence="2 3">
    <name type="scientific">Acetobacter lovaniensis</name>
    <dbReference type="NCBI Taxonomy" id="104100"/>
    <lineage>
        <taxon>Bacteria</taxon>
        <taxon>Pseudomonadati</taxon>
        <taxon>Pseudomonadota</taxon>
        <taxon>Alphaproteobacteria</taxon>
        <taxon>Acetobacterales</taxon>
        <taxon>Acetobacteraceae</taxon>
        <taxon>Acetobacter</taxon>
    </lineage>
</organism>
<proteinExistence type="predicted"/>
<dbReference type="Proteomes" id="UP000578000">
    <property type="component" value="Unassembled WGS sequence"/>
</dbReference>
<name>A0A841QF80_9PROT</name>
<dbReference type="EMBL" id="JACHIE010000006">
    <property type="protein sequence ID" value="MBB6457130.1"/>
    <property type="molecule type" value="Genomic_DNA"/>
</dbReference>
<sequence>MLLLVKLLLLTLDGGLTGQNILDQIGLGLADFGVRVGAKASRAGFDLCAGNTLGTVIRRNRNLFLLLPAVSPTSGDISAASLASSTETQPSSASLSLLVLLLESLTEGMFSAAAACATETRGCAAVSVLLSFMCPAMVWIFIARRRVIRLDEICTSFPNDKRGISITTYDISS</sequence>
<dbReference type="AlphaFoldDB" id="A0A841QF80"/>
<keyword evidence="3" id="KW-1185">Reference proteome</keyword>
<protein>
    <submittedName>
        <fullName evidence="2">Uncharacterized protein</fullName>
    </submittedName>
</protein>